<feature type="transmembrane region" description="Helical" evidence="1">
    <location>
        <begin position="20"/>
        <end position="38"/>
    </location>
</feature>
<sequence length="1027" mass="113525">MQQLFKHQQNIIGTFAQHKVAANLLMLIMLLSGVWALSKLNTQFLPNFALDFIVVTVVWTGSTAEDVEISITRPIEQELRTLDHVSKMNSTSTNGFSTIVLEYEEGSDMGWALDQVKEKVALLRHLPSDAEKPEISRAAHYEQIARVLITGPSDVNELRHLAQRMEHQLLARGISKIQIQGLPKEEIAVQISSAQLEELGLTLPQVGEQITHFSRDLPAGAIGRDDVARQLRSLEQRRDELAFAQLPLITDKSGRYIQLDDVATIERRPRQGQVRVTYQGEPAIELQMQRAEENDALEAAKILQAWVEETRPLLPPGVNLHVYDQTWEMIDERISLLLRNGLGGLILVVAILFIFLNGRVAFWVAAGIPISLMGMLAILYLVDGSINMVSLFAMIMALGVVVDDAIVVGEDGFTHFQTGEQSLLAAEGGAQRMFAPVTAASLTTVSAFLPLMLIGGIMGNILFAIPLVMICVLIASLIECFLVLPGHLRHSFHKLQHEKPSPIRQKLEKGFNHFRDFYFRPLVSLAITFRWTVLATMLAAMLLAIGLITGGRLSFTFFPSPENPIIMANANFVAGTSPERVDAFLEHLEKTLYATDKELDGNLVKVIVSRHGGAIAAGGSIRTGDQFGALTVELSSPDSRTVRNKEFIKVWQSKVRTPPGLESLTIMARKGGPPGRDIEIRLNGEDADKVKAAALDLKKVLKTFQGVTGIEDDMPFGREQWIYSLTPYGMALGLTIESVGRQLRAAFDGHLTQIYQEGDDEIEVRVVLPDNERYNLASLENFPLQLPNGARVPFSTAVQITTRRGFEAIRHAEGRLAAIVTADVDKAVNNGNRILANLTDNFLPDLMSRYGLEYTFEGRAADQAETLDDMKRGMLIALALIYLVLAWQFASYGWPLIVMTVIPFGIVGAIFGHWLMSLDLTVLSLFGFFGLSGIVINDSIVLITFYKHLREDGMPVEKALIEAACQRLRAVLLTSLTTIFGLTPLLFETSLQAQFLIPMATSIAFGLMFSTVLVLLAVPALLSIYER</sequence>
<dbReference type="SUPFAM" id="SSF82693">
    <property type="entry name" value="Multidrug efflux transporter AcrB pore domain, PN1, PN2, PC1 and PC2 subdomains"/>
    <property type="match status" value="2"/>
</dbReference>
<organism evidence="2 3">
    <name type="scientific">Candidatus Thiomargarita nelsonii</name>
    <dbReference type="NCBI Taxonomy" id="1003181"/>
    <lineage>
        <taxon>Bacteria</taxon>
        <taxon>Pseudomonadati</taxon>
        <taxon>Pseudomonadota</taxon>
        <taxon>Gammaproteobacteria</taxon>
        <taxon>Thiotrichales</taxon>
        <taxon>Thiotrichaceae</taxon>
        <taxon>Thiomargarita</taxon>
    </lineage>
</organism>
<keyword evidence="3" id="KW-1185">Reference proteome</keyword>
<feature type="transmembrane region" description="Helical" evidence="1">
    <location>
        <begin position="336"/>
        <end position="356"/>
    </location>
</feature>
<dbReference type="SUPFAM" id="SSF82866">
    <property type="entry name" value="Multidrug efflux transporter AcrB transmembrane domain"/>
    <property type="match status" value="2"/>
</dbReference>
<name>A0A4E0QSS4_9GAMM</name>
<evidence type="ECO:0000313" key="3">
    <source>
        <dbReference type="Proteomes" id="UP000030428"/>
    </source>
</evidence>
<evidence type="ECO:0000313" key="2">
    <source>
        <dbReference type="EMBL" id="TGO03677.1"/>
    </source>
</evidence>
<dbReference type="Gene3D" id="3.30.70.1430">
    <property type="entry name" value="Multidrug efflux transporter AcrB pore domain"/>
    <property type="match status" value="2"/>
</dbReference>
<proteinExistence type="predicted"/>
<comment type="caution">
    <text evidence="2">The sequence shown here is derived from an EMBL/GenBank/DDBJ whole genome shotgun (WGS) entry which is preliminary data.</text>
</comment>
<feature type="transmembrane region" description="Helical" evidence="1">
    <location>
        <begin position="999"/>
        <end position="1025"/>
    </location>
</feature>
<feature type="transmembrane region" description="Helical" evidence="1">
    <location>
        <begin position="522"/>
        <end position="548"/>
    </location>
</feature>
<dbReference type="InterPro" id="IPR027463">
    <property type="entry name" value="AcrB_DN_DC_subdom"/>
</dbReference>
<dbReference type="Gene3D" id="1.20.1640.10">
    <property type="entry name" value="Multidrug efflux transporter AcrB transmembrane domain"/>
    <property type="match status" value="2"/>
</dbReference>
<keyword evidence="1" id="KW-0812">Transmembrane</keyword>
<dbReference type="PANTHER" id="PTHR32063">
    <property type="match status" value="1"/>
</dbReference>
<evidence type="ECO:0000256" key="1">
    <source>
        <dbReference type="SAM" id="Phobius"/>
    </source>
</evidence>
<dbReference type="PANTHER" id="PTHR32063:SF33">
    <property type="entry name" value="RND SUPERFAMILY EFFLUX PUMP PERMEASE COMPONENT"/>
    <property type="match status" value="1"/>
</dbReference>
<dbReference type="EMBL" id="JSZA02000005">
    <property type="protein sequence ID" value="TGO03677.1"/>
    <property type="molecule type" value="Genomic_DNA"/>
</dbReference>
<dbReference type="Gene3D" id="3.30.2090.10">
    <property type="entry name" value="Multidrug efflux transporter AcrB TolC docking domain, DN and DC subdomains"/>
    <property type="match status" value="2"/>
</dbReference>
<feature type="transmembrane region" description="Helical" evidence="1">
    <location>
        <begin position="896"/>
        <end position="915"/>
    </location>
</feature>
<gene>
    <name evidence="2" type="ORF">PN36_02130</name>
</gene>
<accession>A0A4E0QSS4</accession>
<dbReference type="InterPro" id="IPR001036">
    <property type="entry name" value="Acrflvin-R"/>
</dbReference>
<feature type="transmembrane region" description="Helical" evidence="1">
    <location>
        <begin position="922"/>
        <end position="946"/>
    </location>
</feature>
<dbReference type="GO" id="GO:0042910">
    <property type="term" value="F:xenobiotic transmembrane transporter activity"/>
    <property type="evidence" value="ECO:0007669"/>
    <property type="project" value="TreeGrafter"/>
</dbReference>
<feature type="transmembrane region" description="Helical" evidence="1">
    <location>
        <begin position="389"/>
        <end position="408"/>
    </location>
</feature>
<dbReference type="Gene3D" id="3.30.70.1440">
    <property type="entry name" value="Multidrug efflux transporter AcrB pore domain"/>
    <property type="match status" value="1"/>
</dbReference>
<feature type="transmembrane region" description="Helical" evidence="1">
    <location>
        <begin position="873"/>
        <end position="890"/>
    </location>
</feature>
<reference evidence="2 3" key="1">
    <citation type="journal article" date="2016" name="Front. Microbiol.">
        <title>Single-Cell (Meta-)Genomics of a Dimorphic Candidatus Thiomargarita nelsonii Reveals Genomic Plasticity.</title>
        <authorList>
            <person name="Flood B.E."/>
            <person name="Fliss P."/>
            <person name="Jones D.S."/>
            <person name="Dick G.J."/>
            <person name="Jain S."/>
            <person name="Kaster A.K."/>
            <person name="Winkel M."/>
            <person name="Mussmann M."/>
            <person name="Bailey J."/>
        </authorList>
    </citation>
    <scope>NUCLEOTIDE SEQUENCE [LARGE SCALE GENOMIC DNA]</scope>
    <source>
        <strain evidence="2">Hydrate Ridge</strain>
    </source>
</reference>
<dbReference type="PRINTS" id="PR00702">
    <property type="entry name" value="ACRIFLAVINRP"/>
</dbReference>
<dbReference type="GO" id="GO:0005886">
    <property type="term" value="C:plasma membrane"/>
    <property type="evidence" value="ECO:0007669"/>
    <property type="project" value="TreeGrafter"/>
</dbReference>
<feature type="transmembrane region" description="Helical" evidence="1">
    <location>
        <begin position="461"/>
        <end position="484"/>
    </location>
</feature>
<dbReference type="Gene3D" id="3.30.70.1320">
    <property type="entry name" value="Multidrug efflux transporter AcrB pore domain like"/>
    <property type="match status" value="1"/>
</dbReference>
<dbReference type="AlphaFoldDB" id="A0A4E0QSS4"/>
<keyword evidence="1" id="KW-0472">Membrane</keyword>
<feature type="transmembrane region" description="Helical" evidence="1">
    <location>
        <begin position="44"/>
        <end position="64"/>
    </location>
</feature>
<dbReference type="SUPFAM" id="SSF82714">
    <property type="entry name" value="Multidrug efflux transporter AcrB TolC docking domain, DN and DC subdomains"/>
    <property type="match status" value="2"/>
</dbReference>
<feature type="transmembrane region" description="Helical" evidence="1">
    <location>
        <begin position="362"/>
        <end position="382"/>
    </location>
</feature>
<protein>
    <submittedName>
        <fullName evidence="2">Acriflavin resistance protein</fullName>
    </submittedName>
</protein>
<keyword evidence="1" id="KW-1133">Transmembrane helix</keyword>
<feature type="transmembrane region" description="Helical" evidence="1">
    <location>
        <begin position="433"/>
        <end position="454"/>
    </location>
</feature>
<dbReference type="Proteomes" id="UP000030428">
    <property type="component" value="Unassembled WGS sequence"/>
</dbReference>
<dbReference type="Pfam" id="PF00873">
    <property type="entry name" value="ACR_tran"/>
    <property type="match status" value="1"/>
</dbReference>